<comment type="caution">
    <text evidence="12">The sequence shown here is derived from an EMBL/GenBank/DDBJ whole genome shotgun (WGS) entry which is preliminary data.</text>
</comment>
<evidence type="ECO:0000313" key="13">
    <source>
        <dbReference type="Proteomes" id="UP001054889"/>
    </source>
</evidence>
<organism evidence="12 13">
    <name type="scientific">Eleusine coracana subsp. coracana</name>
    <dbReference type="NCBI Taxonomy" id="191504"/>
    <lineage>
        <taxon>Eukaryota</taxon>
        <taxon>Viridiplantae</taxon>
        <taxon>Streptophyta</taxon>
        <taxon>Embryophyta</taxon>
        <taxon>Tracheophyta</taxon>
        <taxon>Spermatophyta</taxon>
        <taxon>Magnoliopsida</taxon>
        <taxon>Liliopsida</taxon>
        <taxon>Poales</taxon>
        <taxon>Poaceae</taxon>
        <taxon>PACMAD clade</taxon>
        <taxon>Chloridoideae</taxon>
        <taxon>Cynodonteae</taxon>
        <taxon>Eleusininae</taxon>
        <taxon>Eleusine</taxon>
    </lineage>
</organism>
<sequence length="458" mass="49196">MALAGTGVFAEIIDGEVYRYYADGEWRSSASGKSVAIVNPTTRQTQYRVQACTQEEVNKVMEAAKVAQKAWARTPLWKRAELLHKAAAILKEHKAPIAECLVKEIAKPAKDAVTEVVRSGDLVSYTAEEGVRILGEGKLLVSDSFPGNERNKYCLSSKIPLGVVLAIPPFNYPVNLAVSKIGPALIAGNALVLKPPTQVSLLHSFTGGDTGIAISKKAGMVPLQMELGGKDACIVLEDADLDLVAANIVKGAFSYSGQRCTAVKVVLIMESVADAVVQKVNAKLAKLKVGPPEDNSDITPVVTESSANFIEGLVMDAKEKGATFCQEYRREGNLIWPLLLDHVRPDMRIAWEEPFGPVLPVIRINSAEEGIHHCNASNFGLQGCIFTRDINKAILISDAMETGTVQINSAPARGPDHFPFQGLKDSGIGSQGITNSINMMTKVKSTVINLPSPSYTMG</sequence>
<dbReference type="Pfam" id="PF00171">
    <property type="entry name" value="Aldedh"/>
    <property type="match status" value="2"/>
</dbReference>
<dbReference type="InterPro" id="IPR029510">
    <property type="entry name" value="Ald_DH_CS_GLU"/>
</dbReference>
<dbReference type="PROSITE" id="PS00687">
    <property type="entry name" value="ALDEHYDE_DEHYDR_GLU"/>
    <property type="match status" value="1"/>
</dbReference>
<comment type="catalytic activity">
    <reaction evidence="8">
        <text>D-glyceraldehyde 3-phosphate + NADP(+) + H2O = (2R)-3-phosphoglycerate + NADPH + 2 H(+)</text>
        <dbReference type="Rhea" id="RHEA:14669"/>
        <dbReference type="ChEBI" id="CHEBI:15377"/>
        <dbReference type="ChEBI" id="CHEBI:15378"/>
        <dbReference type="ChEBI" id="CHEBI:57783"/>
        <dbReference type="ChEBI" id="CHEBI:58272"/>
        <dbReference type="ChEBI" id="CHEBI:58349"/>
        <dbReference type="ChEBI" id="CHEBI:59776"/>
        <dbReference type="EC" id="1.2.1.9"/>
    </reaction>
</comment>
<dbReference type="Gene3D" id="3.40.309.10">
    <property type="entry name" value="Aldehyde Dehydrogenase, Chain A, domain 2"/>
    <property type="match status" value="1"/>
</dbReference>
<dbReference type="InterPro" id="IPR016163">
    <property type="entry name" value="Ald_DH_C"/>
</dbReference>
<evidence type="ECO:0000256" key="5">
    <source>
        <dbReference type="ARBA" id="ARBA00042470"/>
    </source>
</evidence>
<evidence type="ECO:0000259" key="11">
    <source>
        <dbReference type="Pfam" id="PF00171"/>
    </source>
</evidence>
<evidence type="ECO:0000256" key="6">
    <source>
        <dbReference type="ARBA" id="ARBA00042646"/>
    </source>
</evidence>
<dbReference type="SUPFAM" id="SSF53720">
    <property type="entry name" value="ALDH-like"/>
    <property type="match status" value="1"/>
</dbReference>
<dbReference type="Gene3D" id="3.40.605.10">
    <property type="entry name" value="Aldehyde Dehydrogenase, Chain A, domain 1"/>
    <property type="match status" value="2"/>
</dbReference>
<evidence type="ECO:0000256" key="10">
    <source>
        <dbReference type="RuleBase" id="RU003345"/>
    </source>
</evidence>
<comment type="similarity">
    <text evidence="1 10">Belongs to the aldehyde dehydrogenase family.</text>
</comment>
<dbReference type="CDD" id="cd07082">
    <property type="entry name" value="ALDH_F11_NP-GAPDH"/>
    <property type="match status" value="1"/>
</dbReference>
<dbReference type="GO" id="GO:0008911">
    <property type="term" value="F:lactaldehyde dehydrogenase (NAD+) activity"/>
    <property type="evidence" value="ECO:0007669"/>
    <property type="project" value="TreeGrafter"/>
</dbReference>
<name>A0AAV5E038_ELECO</name>
<keyword evidence="13" id="KW-1185">Reference proteome</keyword>
<protein>
    <recommendedName>
        <fullName evidence="4">NADP-dependent glyceraldehyde-3-phosphate dehydrogenase</fullName>
        <ecNumber evidence="3">1.2.1.9</ecNumber>
    </recommendedName>
    <alternativeName>
        <fullName evidence="5">Glyceraldehyde-3-phosphate dehydrogenase [NADP(+)]</fullName>
    </alternativeName>
    <alternativeName>
        <fullName evidence="6">Non-phosphorylating glyceraldehyde 3-phosphate dehydrogenase</fullName>
    </alternativeName>
    <alternativeName>
        <fullName evidence="7">Triosephosphate dehydrogenase</fullName>
    </alternativeName>
</protein>
<dbReference type="AlphaFoldDB" id="A0AAV5E038"/>
<feature type="domain" description="Aldehyde dehydrogenase" evidence="11">
    <location>
        <begin position="204"/>
        <end position="445"/>
    </location>
</feature>
<dbReference type="PROSITE" id="PS00070">
    <property type="entry name" value="ALDEHYDE_DEHYDR_CYS"/>
    <property type="match status" value="1"/>
</dbReference>
<gene>
    <name evidence="12" type="primary">gb03069</name>
    <name evidence="12" type="ORF">PR202_gb03069</name>
</gene>
<reference evidence="12" key="1">
    <citation type="journal article" date="2018" name="DNA Res.">
        <title>Multiple hybrid de novo genome assembly of finger millet, an orphan allotetraploid crop.</title>
        <authorList>
            <person name="Hatakeyama M."/>
            <person name="Aluri S."/>
            <person name="Balachadran M.T."/>
            <person name="Sivarajan S.R."/>
            <person name="Patrignani A."/>
            <person name="Gruter S."/>
            <person name="Poveda L."/>
            <person name="Shimizu-Inatsugi R."/>
            <person name="Baeten J."/>
            <person name="Francoijs K.J."/>
            <person name="Nataraja K.N."/>
            <person name="Reddy Y.A.N."/>
            <person name="Phadnis S."/>
            <person name="Ravikumar R.L."/>
            <person name="Schlapbach R."/>
            <person name="Sreeman S.M."/>
            <person name="Shimizu K.K."/>
        </authorList>
    </citation>
    <scope>NUCLEOTIDE SEQUENCE</scope>
</reference>
<proteinExistence type="inferred from homology"/>
<evidence type="ECO:0000256" key="7">
    <source>
        <dbReference type="ARBA" id="ARBA00043052"/>
    </source>
</evidence>
<dbReference type="EMBL" id="BQKI01000072">
    <property type="protein sequence ID" value="GJN16113.1"/>
    <property type="molecule type" value="Genomic_DNA"/>
</dbReference>
<dbReference type="InterPro" id="IPR015590">
    <property type="entry name" value="Aldehyde_DH_dom"/>
</dbReference>
<dbReference type="InterPro" id="IPR016161">
    <property type="entry name" value="Ald_DH/histidinol_DH"/>
</dbReference>
<evidence type="ECO:0000256" key="2">
    <source>
        <dbReference type="ARBA" id="ARBA00023002"/>
    </source>
</evidence>
<feature type="active site" evidence="9">
    <location>
        <position position="226"/>
    </location>
</feature>
<dbReference type="GO" id="GO:0008886">
    <property type="term" value="F:glyceraldehyde-3-phosphate dehydrogenase (NADP+) (non-phosphorylating) activity"/>
    <property type="evidence" value="ECO:0007669"/>
    <property type="project" value="UniProtKB-EC"/>
</dbReference>
<reference evidence="12" key="2">
    <citation type="submission" date="2021-12" db="EMBL/GenBank/DDBJ databases">
        <title>Resequencing data analysis of finger millet.</title>
        <authorList>
            <person name="Hatakeyama M."/>
            <person name="Aluri S."/>
            <person name="Balachadran M.T."/>
            <person name="Sivarajan S.R."/>
            <person name="Poveda L."/>
            <person name="Shimizu-Inatsugi R."/>
            <person name="Schlapbach R."/>
            <person name="Sreeman S.M."/>
            <person name="Shimizu K.K."/>
        </authorList>
    </citation>
    <scope>NUCLEOTIDE SEQUENCE</scope>
</reference>
<evidence type="ECO:0000313" key="12">
    <source>
        <dbReference type="EMBL" id="GJN16113.1"/>
    </source>
</evidence>
<evidence type="ECO:0000256" key="4">
    <source>
        <dbReference type="ARBA" id="ARBA00040853"/>
    </source>
</evidence>
<dbReference type="PANTHER" id="PTHR42991">
    <property type="entry name" value="ALDEHYDE DEHYDROGENASE"/>
    <property type="match status" value="1"/>
</dbReference>
<dbReference type="Proteomes" id="UP001054889">
    <property type="component" value="Unassembled WGS sequence"/>
</dbReference>
<evidence type="ECO:0000256" key="3">
    <source>
        <dbReference type="ARBA" id="ARBA00038980"/>
    </source>
</evidence>
<dbReference type="EC" id="1.2.1.9" evidence="3"/>
<dbReference type="PANTHER" id="PTHR42991:SF1">
    <property type="entry name" value="ALDEHYDE DEHYDROGENASE"/>
    <property type="match status" value="1"/>
</dbReference>
<evidence type="ECO:0000256" key="1">
    <source>
        <dbReference type="ARBA" id="ARBA00009986"/>
    </source>
</evidence>
<dbReference type="InterPro" id="IPR016162">
    <property type="entry name" value="Ald_DH_N"/>
</dbReference>
<dbReference type="FunFam" id="3.40.309.10:FF:000016">
    <property type="entry name" value="NADP-dependent glyceraldehyde-3-phosphate dehydrogenase"/>
    <property type="match status" value="1"/>
</dbReference>
<evidence type="ECO:0000256" key="9">
    <source>
        <dbReference type="PROSITE-ProRule" id="PRU10007"/>
    </source>
</evidence>
<evidence type="ECO:0000256" key="8">
    <source>
        <dbReference type="ARBA" id="ARBA00049186"/>
    </source>
</evidence>
<feature type="domain" description="Aldehyde dehydrogenase" evidence="11">
    <location>
        <begin position="26"/>
        <end position="201"/>
    </location>
</feature>
<dbReference type="InterPro" id="IPR016160">
    <property type="entry name" value="Ald_DH_CS_CYS"/>
</dbReference>
<dbReference type="InterPro" id="IPR051020">
    <property type="entry name" value="ALDH-related_metabolic_enz"/>
</dbReference>
<accession>A0AAV5E038</accession>
<keyword evidence="2 10" id="KW-0560">Oxidoreductase</keyword>